<protein>
    <submittedName>
        <fullName evidence="8">Alpha-glucosidase</fullName>
        <ecNumber evidence="8">3.2.1.22</ecNumber>
    </submittedName>
</protein>
<evidence type="ECO:0000313" key="9">
    <source>
        <dbReference type="Proteomes" id="UP000095576"/>
    </source>
</evidence>
<evidence type="ECO:0000256" key="4">
    <source>
        <dbReference type="SAM" id="SignalP"/>
    </source>
</evidence>
<dbReference type="AlphaFoldDB" id="A0A174N3G0"/>
<organism evidence="8 9">
    <name type="scientific">Bacteroides thetaiotaomicron</name>
    <dbReference type="NCBI Taxonomy" id="818"/>
    <lineage>
        <taxon>Bacteria</taxon>
        <taxon>Pseudomonadati</taxon>
        <taxon>Bacteroidota</taxon>
        <taxon>Bacteroidia</taxon>
        <taxon>Bacteroidales</taxon>
        <taxon>Bacteroidaceae</taxon>
        <taxon>Bacteroides</taxon>
    </lineage>
</organism>
<feature type="domain" description="Glycosyl-hydrolase 97 catalytic" evidence="5">
    <location>
        <begin position="325"/>
        <end position="469"/>
    </location>
</feature>
<dbReference type="GO" id="GO:0030246">
    <property type="term" value="F:carbohydrate binding"/>
    <property type="evidence" value="ECO:0007669"/>
    <property type="project" value="InterPro"/>
</dbReference>
<dbReference type="InterPro" id="IPR029483">
    <property type="entry name" value="GH97_C"/>
</dbReference>
<evidence type="ECO:0000256" key="1">
    <source>
        <dbReference type="ARBA" id="ARBA00001913"/>
    </source>
</evidence>
<evidence type="ECO:0000256" key="2">
    <source>
        <dbReference type="ARBA" id="ARBA00011245"/>
    </source>
</evidence>
<keyword evidence="8" id="KW-0326">Glycosidase</keyword>
<evidence type="ECO:0000313" key="8">
    <source>
        <dbReference type="EMBL" id="CUP41437.1"/>
    </source>
</evidence>
<comment type="subunit">
    <text evidence="2">Monomer.</text>
</comment>
<dbReference type="InterPro" id="IPR052720">
    <property type="entry name" value="Glycosyl_hydrolase_97"/>
</dbReference>
<dbReference type="SUPFAM" id="SSF51445">
    <property type="entry name" value="(Trans)glycosidases"/>
    <property type="match status" value="1"/>
</dbReference>
<reference evidence="8 9" key="1">
    <citation type="submission" date="2015-09" db="EMBL/GenBank/DDBJ databases">
        <authorList>
            <consortium name="Pathogen Informatics"/>
        </authorList>
    </citation>
    <scope>NUCLEOTIDE SEQUENCE [LARGE SCALE GENOMIC DNA]</scope>
    <source>
        <strain evidence="8 9">2789STDY5834899</strain>
    </source>
</reference>
<dbReference type="Gene3D" id="2.70.98.10">
    <property type="match status" value="1"/>
</dbReference>
<dbReference type="InterPro" id="IPR029486">
    <property type="entry name" value="GH97_N"/>
</dbReference>
<evidence type="ECO:0000259" key="5">
    <source>
        <dbReference type="Pfam" id="PF10566"/>
    </source>
</evidence>
<dbReference type="InterPro" id="IPR019563">
    <property type="entry name" value="GH97_catalytic"/>
</dbReference>
<dbReference type="Pfam" id="PF10566">
    <property type="entry name" value="Glyco_hydro_97"/>
    <property type="match status" value="1"/>
</dbReference>
<evidence type="ECO:0000259" key="6">
    <source>
        <dbReference type="Pfam" id="PF14508"/>
    </source>
</evidence>
<feature type="domain" description="Glycosyl-hydrolase 97 C-terminal oligomerisation" evidence="7">
    <location>
        <begin position="550"/>
        <end position="645"/>
    </location>
</feature>
<dbReference type="Proteomes" id="UP000095576">
    <property type="component" value="Unassembled WGS sequence"/>
</dbReference>
<keyword evidence="8" id="KW-0378">Hydrolase</keyword>
<gene>
    <name evidence="8" type="ORF">ERS852511_02035</name>
</gene>
<dbReference type="Pfam" id="PF14509">
    <property type="entry name" value="GH97_C"/>
    <property type="match status" value="1"/>
</dbReference>
<dbReference type="InterPro" id="IPR017853">
    <property type="entry name" value="GH"/>
</dbReference>
<keyword evidence="3" id="KW-0106">Calcium</keyword>
<dbReference type="RefSeq" id="WP_008760451.1">
    <property type="nucleotide sequence ID" value="NZ_CAXSVM010000033.1"/>
</dbReference>
<dbReference type="EC" id="3.2.1.22" evidence="8"/>
<feature type="signal peptide" evidence="4">
    <location>
        <begin position="1"/>
        <end position="23"/>
    </location>
</feature>
<feature type="chain" id="PRO_5008028639" evidence="4">
    <location>
        <begin position="24"/>
        <end position="649"/>
    </location>
</feature>
<name>A0A174N3G0_BACT4</name>
<comment type="cofactor">
    <cofactor evidence="1">
        <name>Ca(2+)</name>
        <dbReference type="ChEBI" id="CHEBI:29108"/>
    </cofactor>
</comment>
<dbReference type="Pfam" id="PF14508">
    <property type="entry name" value="GH97_N"/>
    <property type="match status" value="1"/>
</dbReference>
<dbReference type="InterPro" id="IPR013785">
    <property type="entry name" value="Aldolase_TIM"/>
</dbReference>
<sequence>MNLNRMKKSILLLLLVIPTLTKAQNVMTETRRELTSPDGAYRFTFYQRSFGEDNARMYYTLTYKNRPVVEEGELGVQIENQLFESALGVPNDTCYFWCENLKLTDTDHRKNDATWKPVYGERAEVRDCYNEMTLKFRKGEGQGMTEGGYDKRKNYFMNIIVRAYNEGVAFRYHFPETTNGLFLHITGERTSFTMPEGTMAYYERWAQGPYELRPLSGWGKEESERPLTMKLPDGLTVALLEAEMVDYARGKFRLSAEKPSTLETSLYSSVDIISPYSTPWRVIMAAERPVDLINHNDLALNLNTPCRISDISWIKPGKVFRSGDLKQEKVKAAIDFAAERGIQYVHMDAGWYGPEMKMSSDATTVSPDKDLDISALCKYAESRGIGLMVYVNQRALVQQLDSLLPLYKKWGLKGIKFGFVQIGNQHWSTWLHDAVRKCAEYEMMVDIHDEYRPTGFSRTYPNLMTQEGIRGNEEMPDATHNTILPYTRFLAGAGDYTLCYFNSRVKNTKAHQLAMAAVYYSPLQFMFWYDNPAMYKGEEELEFWKAIPTVWDESRALDGEIGEYIVQARRSGKEWFVGAMTNTEARTITLTTDFLKPGTKYIVNLYEDDDKLNTRTKVRTTHKKIKAGDKLTLKLKSSGGAALHFTLAE</sequence>
<proteinExistence type="predicted"/>
<dbReference type="EMBL" id="CZAP01000005">
    <property type="protein sequence ID" value="CUP41437.1"/>
    <property type="molecule type" value="Genomic_DNA"/>
</dbReference>
<evidence type="ECO:0000256" key="3">
    <source>
        <dbReference type="ARBA" id="ARBA00022837"/>
    </source>
</evidence>
<evidence type="ECO:0000259" key="7">
    <source>
        <dbReference type="Pfam" id="PF14509"/>
    </source>
</evidence>
<dbReference type="Gene3D" id="3.20.20.70">
    <property type="entry name" value="Aldolase class I"/>
    <property type="match status" value="1"/>
</dbReference>
<accession>A0A174N3G0</accession>
<dbReference type="PANTHER" id="PTHR35803:SF3">
    <property type="entry name" value="ALPHA-GLUCOSIDASE"/>
    <property type="match status" value="1"/>
</dbReference>
<dbReference type="InterPro" id="IPR014718">
    <property type="entry name" value="GH-type_carb-bd"/>
</dbReference>
<keyword evidence="4" id="KW-0732">Signal</keyword>
<dbReference type="GO" id="GO:0004557">
    <property type="term" value="F:alpha-galactosidase activity"/>
    <property type="evidence" value="ECO:0007669"/>
    <property type="project" value="UniProtKB-EC"/>
</dbReference>
<feature type="domain" description="Glycosyl-hydrolase 97 N-terminal" evidence="6">
    <location>
        <begin position="34"/>
        <end position="305"/>
    </location>
</feature>
<dbReference type="PANTHER" id="PTHR35803">
    <property type="entry name" value="GLUCAN 1,4-ALPHA-GLUCOSIDASE SUSB-RELATED"/>
    <property type="match status" value="1"/>
</dbReference>